<comment type="similarity">
    <text evidence="2 9">Belongs to the outer membrane factor (OMF) (TC 1.B.17) family.</text>
</comment>
<dbReference type="InterPro" id="IPR003423">
    <property type="entry name" value="OMP_efflux"/>
</dbReference>
<dbReference type="PANTHER" id="PTHR30203">
    <property type="entry name" value="OUTER MEMBRANE CATION EFFLUX PROTEIN"/>
    <property type="match status" value="1"/>
</dbReference>
<protein>
    <submittedName>
        <fullName evidence="10">Multidrug resistance outer membrane protein MdtP</fullName>
    </submittedName>
</protein>
<dbReference type="SUPFAM" id="SSF56954">
    <property type="entry name" value="Outer membrane efflux proteins (OEP)"/>
    <property type="match status" value="1"/>
</dbReference>
<dbReference type="NCBIfam" id="TIGR01845">
    <property type="entry name" value="outer_NodT"/>
    <property type="match status" value="1"/>
</dbReference>
<reference evidence="11" key="1">
    <citation type="journal article" date="2019" name="Int. J. Syst. Evol. Microbiol.">
        <title>The Global Catalogue of Microorganisms (GCM) 10K type strain sequencing project: providing services to taxonomists for standard genome sequencing and annotation.</title>
        <authorList>
            <consortium name="The Broad Institute Genomics Platform"/>
            <consortium name="The Broad Institute Genome Sequencing Center for Infectious Disease"/>
            <person name="Wu L."/>
            <person name="Ma J."/>
        </authorList>
    </citation>
    <scope>NUCLEOTIDE SEQUENCE [LARGE SCALE GENOMIC DNA]</scope>
    <source>
        <strain evidence="11">KCTC 23701</strain>
    </source>
</reference>
<comment type="subcellular location">
    <subcellularLocation>
        <location evidence="9">Cell membrane</location>
        <topology evidence="9">Lipid-anchor</topology>
    </subcellularLocation>
    <subcellularLocation>
        <location evidence="1">Membrane</location>
    </subcellularLocation>
</comment>
<keyword evidence="7 9" id="KW-0564">Palmitate</keyword>
<dbReference type="EMBL" id="BMYO01000004">
    <property type="protein sequence ID" value="GHD62503.1"/>
    <property type="molecule type" value="Genomic_DNA"/>
</dbReference>
<organism evidence="10 11">
    <name type="scientific">Jeongeupia chitinilytica</name>
    <dbReference type="NCBI Taxonomy" id="1041641"/>
    <lineage>
        <taxon>Bacteria</taxon>
        <taxon>Pseudomonadati</taxon>
        <taxon>Pseudomonadota</taxon>
        <taxon>Betaproteobacteria</taxon>
        <taxon>Neisseriales</taxon>
        <taxon>Chitinibacteraceae</taxon>
        <taxon>Jeongeupia</taxon>
    </lineage>
</organism>
<evidence type="ECO:0000256" key="6">
    <source>
        <dbReference type="ARBA" id="ARBA00023136"/>
    </source>
</evidence>
<sequence>MAPLALVLLVGCAFMPKDEAPLPQRDIASAELPKHIKLAREGWPEARWWTAYGDPQLDALMDAAIKDAPSLATAEARLRTARAALLQQRAADGITVDFSAQVDRQYISATGLFPPPIGGEWYTEGKVGFNGNWDFDFWGKNRARVAASLGEANARLAESASAEQALAAAVTQSYFTLLADWARQANFVRERQAQAELAATRKKLVAQGLAAIDTQKRVEADVAATEQKIAALDSAAVREREALRALVGGDAVVDRLTPKALPQGVGGLPKTLGIELLARRPDLQAARWRVEASMNQIDAAKAAYYPTVNLNLFAGFDTISMADLFDRGSRQINLIPNFTLPIFENGRLDAQLHGANAQRSAAVADYNQNVLNAVRDVAQGAATVQGIEREGDALKRNRAATDAVYASTQKRFRQGLTDRGSLLAAELPLRGLDDQSLQLQSQRLTADVALIKALGGGYRADPGSSTEQAHVEQHKN</sequence>
<dbReference type="PANTHER" id="PTHR30203:SF20">
    <property type="entry name" value="MULTIDRUG RESISTANCE OUTER MEMBRANE PROTEIN MDTP-RELATED"/>
    <property type="match status" value="1"/>
</dbReference>
<dbReference type="Gene3D" id="2.20.200.10">
    <property type="entry name" value="Outer membrane efflux proteins (OEP)"/>
    <property type="match status" value="1"/>
</dbReference>
<dbReference type="Gene3D" id="1.20.1600.10">
    <property type="entry name" value="Outer membrane efflux proteins (OEP)"/>
    <property type="match status" value="1"/>
</dbReference>
<keyword evidence="6 9" id="KW-0472">Membrane</keyword>
<evidence type="ECO:0000256" key="9">
    <source>
        <dbReference type="RuleBase" id="RU362097"/>
    </source>
</evidence>
<keyword evidence="11" id="KW-1185">Reference proteome</keyword>
<evidence type="ECO:0000256" key="8">
    <source>
        <dbReference type="ARBA" id="ARBA00023288"/>
    </source>
</evidence>
<comment type="caution">
    <text evidence="10">The sequence shown here is derived from an EMBL/GenBank/DDBJ whole genome shotgun (WGS) entry which is preliminary data.</text>
</comment>
<keyword evidence="5" id="KW-0732">Signal</keyword>
<proteinExistence type="inferred from homology"/>
<evidence type="ECO:0000256" key="1">
    <source>
        <dbReference type="ARBA" id="ARBA00004370"/>
    </source>
</evidence>
<keyword evidence="8 9" id="KW-0449">Lipoprotein</keyword>
<evidence type="ECO:0000256" key="7">
    <source>
        <dbReference type="ARBA" id="ARBA00023139"/>
    </source>
</evidence>
<evidence type="ECO:0000256" key="3">
    <source>
        <dbReference type="ARBA" id="ARBA00022452"/>
    </source>
</evidence>
<dbReference type="InterPro" id="IPR010131">
    <property type="entry name" value="MdtP/NodT-like"/>
</dbReference>
<keyword evidence="3 9" id="KW-1134">Transmembrane beta strand</keyword>
<evidence type="ECO:0000256" key="4">
    <source>
        <dbReference type="ARBA" id="ARBA00022692"/>
    </source>
</evidence>
<dbReference type="Pfam" id="PF02321">
    <property type="entry name" value="OEP"/>
    <property type="match status" value="2"/>
</dbReference>
<dbReference type="Proteomes" id="UP000604737">
    <property type="component" value="Unassembled WGS sequence"/>
</dbReference>
<keyword evidence="4 9" id="KW-0812">Transmembrane</keyword>
<evidence type="ECO:0000313" key="10">
    <source>
        <dbReference type="EMBL" id="GHD62503.1"/>
    </source>
</evidence>
<evidence type="ECO:0000256" key="2">
    <source>
        <dbReference type="ARBA" id="ARBA00007613"/>
    </source>
</evidence>
<name>A0ABQ3GZA4_9NEIS</name>
<evidence type="ECO:0000313" key="11">
    <source>
        <dbReference type="Proteomes" id="UP000604737"/>
    </source>
</evidence>
<accession>A0ABQ3GZA4</accession>
<evidence type="ECO:0000256" key="5">
    <source>
        <dbReference type="ARBA" id="ARBA00022729"/>
    </source>
</evidence>
<gene>
    <name evidence="10" type="primary">mdtP</name>
    <name evidence="10" type="ORF">GCM10007350_18590</name>
</gene>